<dbReference type="GeneID" id="41970161"/>
<dbReference type="GO" id="GO:0005096">
    <property type="term" value="F:GTPase activator activity"/>
    <property type="evidence" value="ECO:0007669"/>
    <property type="project" value="InterPro"/>
</dbReference>
<sequence length="494" mass="52216">MLISNMQLCLAHYCDVHGPTPLMVTEGLPVPCSACYDPDSPSISFDGDRPQTAVPSAQATAAITDVLKKMDLGGLHRSSSSPVSEQEAQTHRAALLRSTQLAHAPASAVETPPVSPRRSTDQERPLPPRRDSSFRKTYDDYVTKRANPCDNCAMTLPRRQETSATGPRKGKSIPGGDSRNPTLRTRAPCARVFGSASGDESPPSSQTASSSDTDGDDNPKAATYAHRRSTTVTSSTSRSSGSSTPQYNSHTHYLDYTSTHEPMVANSFSIVRASCLRTLSFEMLPRNAGAASGSANATPVASPQTPSFVTTHSAGAAASGGPIFFGDPAAGYTTAYIFRIPDIHARGHKRVYAFLALSTQRERLAMKTFGFVAAAFHDLAVWIQQLAEAEADRALNESSATSSPVVANPNYGPSPFSPVPPQTPQGSSNNSGGSSFLAAAGGGLSRRMGTGFGVSGNPLKARGLAEIVGMPDFFIELHSRFVRLLLELGVVLNS</sequence>
<accession>A0A507B4Z3</accession>
<dbReference type="PANTHER" id="PTHR31441">
    <property type="entry name" value="FOLLICULIN FAMILY MEMBER"/>
    <property type="match status" value="1"/>
</dbReference>
<dbReference type="OrthoDB" id="5599713at2759"/>
<evidence type="ECO:0000313" key="3">
    <source>
        <dbReference type="EMBL" id="TPX18205.1"/>
    </source>
</evidence>
<dbReference type="InterPro" id="IPR021713">
    <property type="entry name" value="Folliculin"/>
</dbReference>
<dbReference type="Pfam" id="PF11704">
    <property type="entry name" value="Folliculin"/>
    <property type="match status" value="1"/>
</dbReference>
<dbReference type="RefSeq" id="XP_030999916.1">
    <property type="nucleotide sequence ID" value="XM_031136934.1"/>
</dbReference>
<evidence type="ECO:0000313" key="4">
    <source>
        <dbReference type="Proteomes" id="UP000319257"/>
    </source>
</evidence>
<feature type="compositionally biased region" description="Low complexity" evidence="1">
    <location>
        <begin position="230"/>
        <end position="244"/>
    </location>
</feature>
<feature type="compositionally biased region" description="Low complexity" evidence="1">
    <location>
        <begin position="199"/>
        <end position="212"/>
    </location>
</feature>
<feature type="region of interest" description="Disordered" evidence="1">
    <location>
        <begin position="400"/>
        <end position="432"/>
    </location>
</feature>
<dbReference type="Proteomes" id="UP000319257">
    <property type="component" value="Unassembled WGS sequence"/>
</dbReference>
<dbReference type="PROSITE" id="PS51834">
    <property type="entry name" value="DENN_FLCN_SMCR8"/>
    <property type="match status" value="1"/>
</dbReference>
<gene>
    <name evidence="3" type="ORF">E0L32_002714</name>
</gene>
<feature type="compositionally biased region" description="Basic and acidic residues" evidence="1">
    <location>
        <begin position="118"/>
        <end position="143"/>
    </location>
</feature>
<feature type="region of interest" description="Disordered" evidence="1">
    <location>
        <begin position="101"/>
        <end position="248"/>
    </location>
</feature>
<protein>
    <recommendedName>
        <fullName evidence="2">UDENN FLCN/SMCR8-type domain-containing protein</fullName>
    </recommendedName>
</protein>
<feature type="region of interest" description="Disordered" evidence="1">
    <location>
        <begin position="73"/>
        <end position="92"/>
    </location>
</feature>
<dbReference type="STRING" id="1093900.A0A507B4Z3"/>
<dbReference type="EMBL" id="SKBQ01000011">
    <property type="protein sequence ID" value="TPX18205.1"/>
    <property type="molecule type" value="Genomic_DNA"/>
</dbReference>
<proteinExistence type="predicted"/>
<organism evidence="3 4">
    <name type="scientific">Thyridium curvatum</name>
    <dbReference type="NCBI Taxonomy" id="1093900"/>
    <lineage>
        <taxon>Eukaryota</taxon>
        <taxon>Fungi</taxon>
        <taxon>Dikarya</taxon>
        <taxon>Ascomycota</taxon>
        <taxon>Pezizomycotina</taxon>
        <taxon>Sordariomycetes</taxon>
        <taxon>Sordariomycetidae</taxon>
        <taxon>Thyridiales</taxon>
        <taxon>Thyridiaceae</taxon>
        <taxon>Thyridium</taxon>
    </lineage>
</organism>
<dbReference type="InParanoid" id="A0A507B4Z3"/>
<dbReference type="PANTHER" id="PTHR31441:SF2">
    <property type="entry name" value="FOLLICULIN"/>
    <property type="match status" value="1"/>
</dbReference>
<evidence type="ECO:0000259" key="2">
    <source>
        <dbReference type="PROSITE" id="PS51834"/>
    </source>
</evidence>
<reference evidence="3 4" key="1">
    <citation type="submission" date="2019-06" db="EMBL/GenBank/DDBJ databases">
        <title>Draft genome sequence of the filamentous fungus Phialemoniopsis curvata isolated from diesel fuel.</title>
        <authorList>
            <person name="Varaljay V.A."/>
            <person name="Lyon W.J."/>
            <person name="Crouch A.L."/>
            <person name="Drake C.E."/>
            <person name="Hollomon J.M."/>
            <person name="Nadeau L.J."/>
            <person name="Nunn H.S."/>
            <person name="Stevenson B.S."/>
            <person name="Bojanowski C.L."/>
            <person name="Crookes-Goodson W.J."/>
        </authorList>
    </citation>
    <scope>NUCLEOTIDE SEQUENCE [LARGE SCALE GENOMIC DNA]</scope>
    <source>
        <strain evidence="3 4">D216</strain>
    </source>
</reference>
<dbReference type="AlphaFoldDB" id="A0A507B4Z3"/>
<keyword evidence="4" id="KW-1185">Reference proteome</keyword>
<comment type="caution">
    <text evidence="3">The sequence shown here is derived from an EMBL/GenBank/DDBJ whole genome shotgun (WGS) entry which is preliminary data.</text>
</comment>
<dbReference type="GO" id="GO:0005829">
    <property type="term" value="C:cytosol"/>
    <property type="evidence" value="ECO:0007669"/>
    <property type="project" value="TreeGrafter"/>
</dbReference>
<feature type="domain" description="UDENN FLCN/SMCR8-type" evidence="2">
    <location>
        <begin position="238"/>
        <end position="494"/>
    </location>
</feature>
<dbReference type="GO" id="GO:1904263">
    <property type="term" value="P:positive regulation of TORC1 signaling"/>
    <property type="evidence" value="ECO:0007669"/>
    <property type="project" value="TreeGrafter"/>
</dbReference>
<dbReference type="InterPro" id="IPR037520">
    <property type="entry name" value="Folliculin/SMCR8_longin"/>
</dbReference>
<feature type="compositionally biased region" description="Polar residues" evidence="1">
    <location>
        <begin position="77"/>
        <end position="87"/>
    </location>
</feature>
<name>A0A507B4Z3_9PEZI</name>
<dbReference type="InterPro" id="IPR037521">
    <property type="entry name" value="FLCN/SMCR8_DENN"/>
</dbReference>
<evidence type="ECO:0000256" key="1">
    <source>
        <dbReference type="SAM" id="MobiDB-lite"/>
    </source>
</evidence>